<gene>
    <name evidence="1" type="ORF">FZI38_01490</name>
</gene>
<dbReference type="EMBL" id="WAGF01000003">
    <property type="protein sequence ID" value="KAB0880882.1"/>
    <property type="molecule type" value="Genomic_DNA"/>
</dbReference>
<proteinExistence type="predicted"/>
<evidence type="ECO:0000313" key="1">
    <source>
        <dbReference type="EMBL" id="KAB0880882.1"/>
    </source>
</evidence>
<dbReference type="InterPro" id="IPR010351">
    <property type="entry name" value="DUF943"/>
</dbReference>
<dbReference type="RefSeq" id="WP_076728575.1">
    <property type="nucleotide sequence ID" value="NZ_JAVSDN010000004.1"/>
</dbReference>
<evidence type="ECO:0000313" key="2">
    <source>
        <dbReference type="Proteomes" id="UP000439917"/>
    </source>
</evidence>
<organism evidence="1 2">
    <name type="scientific">Cronobacter sakazakii</name>
    <name type="common">Enterobacter sakazakii</name>
    <dbReference type="NCBI Taxonomy" id="28141"/>
    <lineage>
        <taxon>Bacteria</taxon>
        <taxon>Pseudomonadati</taxon>
        <taxon>Pseudomonadota</taxon>
        <taxon>Gammaproteobacteria</taxon>
        <taxon>Enterobacterales</taxon>
        <taxon>Enterobacteriaceae</taxon>
        <taxon>Cronobacter</taxon>
    </lineage>
</organism>
<protein>
    <submittedName>
        <fullName evidence="1">DUF943 family protein</fullName>
    </submittedName>
</protein>
<dbReference type="Pfam" id="PF06092">
    <property type="entry name" value="DUF943"/>
    <property type="match status" value="1"/>
</dbReference>
<reference evidence="1 2" key="1">
    <citation type="submission" date="2019-09" db="EMBL/GenBank/DDBJ databases">
        <title>Prevalence, distribution, and phylogeny of type two toxin-antitoxin genes possessed by Cronobacter species where C. sakazakii homologs follow sequence type lineages.</title>
        <authorList>
            <person name="Finkelstein S."/>
            <person name="Negrete F."/>
            <person name="Jang H."/>
            <person name="Gopinath G.R."/>
            <person name="Tall B.D."/>
        </authorList>
    </citation>
    <scope>NUCLEOTIDE SEQUENCE [LARGE SCALE GENOMIC DNA]</scope>
    <source>
        <strain evidence="1 2">MOD1_Comp4</strain>
    </source>
</reference>
<dbReference type="Proteomes" id="UP000439917">
    <property type="component" value="Unassembled WGS sequence"/>
</dbReference>
<name>A0AAN5X4Y2_CROSK</name>
<dbReference type="AlphaFoldDB" id="A0AAN5X4Y2"/>
<comment type="caution">
    <text evidence="1">The sequence shown here is derived from an EMBL/GenBank/DDBJ whole genome shotgun (WGS) entry which is preliminary data.</text>
</comment>
<accession>A0AAN5X4Y2</accession>
<sequence length="148" mass="17046">MLKKILFALLLIFFTWFCWGFLAPTEIIRVADGKVYINHPPLTDRGKIDWWNKNKDNLQEKYHLIDNPEDFTISIMFFGGYVAAPTGSNDGTIDDYNCFDDIKSDENCIYNDVVMRVGGDYSSKVFFGLNGKLYRQTPDGKLTLLETH</sequence>